<evidence type="ECO:0000259" key="9">
    <source>
        <dbReference type="Pfam" id="PF00749"/>
    </source>
</evidence>
<dbReference type="GO" id="GO:0005737">
    <property type="term" value="C:cytoplasm"/>
    <property type="evidence" value="ECO:0007669"/>
    <property type="project" value="UniProtKB-SubCell"/>
</dbReference>
<reference evidence="12 14" key="2">
    <citation type="submission" date="2016-08" db="EMBL/GenBank/DDBJ databases">
        <authorList>
            <person name="Varghese N."/>
            <person name="Submissions Spin"/>
        </authorList>
    </citation>
    <scope>NUCLEOTIDE SEQUENCE [LARGE SCALE GENOMIC DNA]</scope>
    <source>
        <strain evidence="12 14">HL-109</strain>
    </source>
</reference>
<evidence type="ECO:0000256" key="2">
    <source>
        <dbReference type="ARBA" id="ARBA00022490"/>
    </source>
</evidence>
<evidence type="ECO:0000259" key="10">
    <source>
        <dbReference type="Pfam" id="PF19269"/>
    </source>
</evidence>
<dbReference type="GO" id="GO:0004818">
    <property type="term" value="F:glutamate-tRNA ligase activity"/>
    <property type="evidence" value="ECO:0007669"/>
    <property type="project" value="UniProtKB-UniRule"/>
</dbReference>
<dbReference type="InterPro" id="IPR001412">
    <property type="entry name" value="aa-tRNA-synth_I_CS"/>
</dbReference>
<keyword evidence="6 8" id="KW-0648">Protein biosynthesis</keyword>
<dbReference type="InterPro" id="IPR020058">
    <property type="entry name" value="Glu/Gln-tRNA-synth_Ib_cat-dom"/>
</dbReference>
<dbReference type="Gene3D" id="3.40.50.620">
    <property type="entry name" value="HUPs"/>
    <property type="match status" value="1"/>
</dbReference>
<evidence type="ECO:0000256" key="1">
    <source>
        <dbReference type="ARBA" id="ARBA00007894"/>
    </source>
</evidence>
<feature type="short sequence motif" description="'KMSKS' region" evidence="8">
    <location>
        <begin position="243"/>
        <end position="247"/>
    </location>
</feature>
<dbReference type="InterPro" id="IPR014729">
    <property type="entry name" value="Rossmann-like_a/b/a_fold"/>
</dbReference>
<name>A0A0P7Y298_9HYPH</name>
<dbReference type="HAMAP" id="MF_00022">
    <property type="entry name" value="Glu_tRNA_synth_type1"/>
    <property type="match status" value="1"/>
</dbReference>
<dbReference type="InterPro" id="IPR008925">
    <property type="entry name" value="aa_tRNA-synth_I_cd-bd_sf"/>
</dbReference>
<dbReference type="EMBL" id="LJSX01000015">
    <property type="protein sequence ID" value="KPQ10534.1"/>
    <property type="molecule type" value="Genomic_DNA"/>
</dbReference>
<dbReference type="PATRIC" id="fig|1653334.4.peg.3483"/>
<keyword evidence="5 8" id="KW-0067">ATP-binding</keyword>
<dbReference type="PRINTS" id="PR00987">
    <property type="entry name" value="TRNASYNTHGLU"/>
</dbReference>
<evidence type="ECO:0000256" key="8">
    <source>
        <dbReference type="HAMAP-Rule" id="MF_00022"/>
    </source>
</evidence>
<dbReference type="EC" id="6.1.1.17" evidence="8"/>
<dbReference type="InterPro" id="IPR004527">
    <property type="entry name" value="Glu-tRNA-ligase_bac/mito"/>
</dbReference>
<keyword evidence="7 8" id="KW-0030">Aminoacyl-tRNA synthetase</keyword>
<comment type="catalytic activity">
    <reaction evidence="8">
        <text>tRNA(Glu) + L-glutamate + ATP = L-glutamyl-tRNA(Glu) + AMP + diphosphate</text>
        <dbReference type="Rhea" id="RHEA:23540"/>
        <dbReference type="Rhea" id="RHEA-COMP:9663"/>
        <dbReference type="Rhea" id="RHEA-COMP:9680"/>
        <dbReference type="ChEBI" id="CHEBI:29985"/>
        <dbReference type="ChEBI" id="CHEBI:30616"/>
        <dbReference type="ChEBI" id="CHEBI:33019"/>
        <dbReference type="ChEBI" id="CHEBI:78442"/>
        <dbReference type="ChEBI" id="CHEBI:78520"/>
        <dbReference type="ChEBI" id="CHEBI:456215"/>
        <dbReference type="EC" id="6.1.1.17"/>
    </reaction>
</comment>
<reference evidence="11 13" key="1">
    <citation type="submission" date="2015-09" db="EMBL/GenBank/DDBJ databases">
        <title>Identification and resolution of microdiversity through metagenomic sequencing of parallel consortia.</title>
        <authorList>
            <person name="Nelson W.C."/>
            <person name="Romine M.F."/>
            <person name="Lindemann S.R."/>
        </authorList>
    </citation>
    <scope>NUCLEOTIDE SEQUENCE [LARGE SCALE GENOMIC DNA]</scope>
    <source>
        <strain evidence="11">HL-109</strain>
    </source>
</reference>
<dbReference type="InterPro" id="IPR000924">
    <property type="entry name" value="Glu/Gln-tRNA-synth"/>
</dbReference>
<dbReference type="NCBIfam" id="TIGR00464">
    <property type="entry name" value="gltX_bact"/>
    <property type="match status" value="1"/>
</dbReference>
<protein>
    <recommendedName>
        <fullName evidence="8">Glutamate--tRNA ligase</fullName>
        <ecNumber evidence="8">6.1.1.17</ecNumber>
    </recommendedName>
    <alternativeName>
        <fullName evidence="8">Glutamyl-tRNA synthetase</fullName>
        <shortName evidence="8">GluRS</shortName>
    </alternativeName>
</protein>
<dbReference type="Pfam" id="PF19269">
    <property type="entry name" value="Anticodon_2"/>
    <property type="match status" value="1"/>
</dbReference>
<dbReference type="SUPFAM" id="SSF52374">
    <property type="entry name" value="Nucleotidylyl transferase"/>
    <property type="match status" value="1"/>
</dbReference>
<comment type="function">
    <text evidence="8">Catalyzes the attachment of glutamate to tRNA(Glu) in a two-step reaction: glutamate is first activated by ATP to form Glu-AMP and then transferred to the acceptor end of tRNA(Glu).</text>
</comment>
<comment type="caution">
    <text evidence="8">Lacks conserved residue(s) required for the propagation of feature annotation.</text>
</comment>
<dbReference type="STRING" id="1653334.GA0071312_1261"/>
<dbReference type="GO" id="GO:0005524">
    <property type="term" value="F:ATP binding"/>
    <property type="evidence" value="ECO:0007669"/>
    <property type="project" value="UniProtKB-UniRule"/>
</dbReference>
<proteinExistence type="inferred from homology"/>
<keyword evidence="4 8" id="KW-0547">Nucleotide-binding</keyword>
<evidence type="ECO:0000256" key="4">
    <source>
        <dbReference type="ARBA" id="ARBA00022741"/>
    </source>
</evidence>
<evidence type="ECO:0000313" key="14">
    <source>
        <dbReference type="Proteomes" id="UP000182800"/>
    </source>
</evidence>
<dbReference type="PANTHER" id="PTHR43311:SF2">
    <property type="entry name" value="GLUTAMATE--TRNA LIGASE, MITOCHONDRIAL-RELATED"/>
    <property type="match status" value="1"/>
</dbReference>
<accession>A0A0P7Y298</accession>
<evidence type="ECO:0000256" key="6">
    <source>
        <dbReference type="ARBA" id="ARBA00022917"/>
    </source>
</evidence>
<comment type="subunit">
    <text evidence="8">Monomer.</text>
</comment>
<dbReference type="AlphaFoldDB" id="A0A0P7Y298"/>
<dbReference type="PROSITE" id="PS00178">
    <property type="entry name" value="AA_TRNA_LIGASE_I"/>
    <property type="match status" value="1"/>
</dbReference>
<dbReference type="Proteomes" id="UP000182800">
    <property type="component" value="Unassembled WGS sequence"/>
</dbReference>
<dbReference type="RefSeq" id="WP_074444021.1">
    <property type="nucleotide sequence ID" value="NZ_FMBM01000001.1"/>
</dbReference>
<evidence type="ECO:0000313" key="12">
    <source>
        <dbReference type="EMBL" id="SCC79954.1"/>
    </source>
</evidence>
<dbReference type="Proteomes" id="UP000050497">
    <property type="component" value="Unassembled WGS sequence"/>
</dbReference>
<evidence type="ECO:0000256" key="5">
    <source>
        <dbReference type="ARBA" id="ARBA00022840"/>
    </source>
</evidence>
<dbReference type="Gene3D" id="1.10.10.350">
    <property type="match status" value="1"/>
</dbReference>
<dbReference type="PANTHER" id="PTHR43311">
    <property type="entry name" value="GLUTAMATE--TRNA LIGASE"/>
    <property type="match status" value="1"/>
</dbReference>
<dbReference type="Pfam" id="PF00749">
    <property type="entry name" value="tRNA-synt_1c"/>
    <property type="match status" value="1"/>
</dbReference>
<comment type="caution">
    <text evidence="11">The sequence shown here is derived from an EMBL/GenBank/DDBJ whole genome shotgun (WGS) entry which is preliminary data.</text>
</comment>
<evidence type="ECO:0000256" key="3">
    <source>
        <dbReference type="ARBA" id="ARBA00022598"/>
    </source>
</evidence>
<comment type="subcellular location">
    <subcellularLocation>
        <location evidence="8">Cytoplasm</location>
    </subcellularLocation>
</comment>
<dbReference type="SUPFAM" id="SSF48163">
    <property type="entry name" value="An anticodon-binding domain of class I aminoacyl-tRNA synthetases"/>
    <property type="match status" value="1"/>
</dbReference>
<dbReference type="EMBL" id="FMBM01000001">
    <property type="protein sequence ID" value="SCC79954.1"/>
    <property type="molecule type" value="Genomic_DNA"/>
</dbReference>
<keyword evidence="2 8" id="KW-0963">Cytoplasm</keyword>
<dbReference type="InterPro" id="IPR049940">
    <property type="entry name" value="GluQ/Sye"/>
</dbReference>
<feature type="binding site" evidence="8">
    <location>
        <position position="246"/>
    </location>
    <ligand>
        <name>ATP</name>
        <dbReference type="ChEBI" id="CHEBI:30616"/>
    </ligand>
</feature>
<sequence>MSATAPKLRFAPSPTGLIHIGNARTALMNALHARRHGGSFILRFDDTDRERSRAEYAQAISADLAWLGIVPDITVRQSERFALYDAVADRLRAMGRLYPCYETPDELEFKRKRQLARGLPPVYDRAALDLDAAARAALEAEGRKPHWRFKLDARVVVWDDLVRGESRIDCASLSDPVLIRADGTYLYTLPSVADDADLGVTHIIRGEDHVTNTAVQIQLFELLGATVPAFGHHNLLTTASGEGLSKRLGHLSLSALREAGYEPMAVAALAVLVGTSEAVRPVADLDALAGLLDYSGISRAPAKFDEHELESLNARIVHEMPYDTARPRLEALGIGGGAAFWEAVRKNLTRLPEAAEWWPVVAGPVTPVIADAVFCETAARLLPEGAPDGETWSAWTKALKQETGARGRALFMPLRLALTGRDHGPELGPLLPLIGREKIVARLAGQSA</sequence>
<organism evidence="11 13">
    <name type="scientific">Saliniramus fredricksonii</name>
    <dbReference type="NCBI Taxonomy" id="1653334"/>
    <lineage>
        <taxon>Bacteria</taxon>
        <taxon>Pseudomonadati</taxon>
        <taxon>Pseudomonadota</taxon>
        <taxon>Alphaproteobacteria</taxon>
        <taxon>Hyphomicrobiales</taxon>
        <taxon>Salinarimonadaceae</taxon>
        <taxon>Saliniramus</taxon>
    </lineage>
</organism>
<dbReference type="OrthoDB" id="9807503at2"/>
<dbReference type="InterPro" id="IPR020751">
    <property type="entry name" value="aa-tRNA-synth_I_codon-bd_sub2"/>
</dbReference>
<feature type="short sequence motif" description="'HIGH' region" evidence="8">
    <location>
        <begin position="12"/>
        <end position="22"/>
    </location>
</feature>
<keyword evidence="3 8" id="KW-0436">Ligase</keyword>
<dbReference type="GO" id="GO:0006424">
    <property type="term" value="P:glutamyl-tRNA aminoacylation"/>
    <property type="evidence" value="ECO:0007669"/>
    <property type="project" value="UniProtKB-UniRule"/>
</dbReference>
<keyword evidence="14" id="KW-1185">Reference proteome</keyword>
<evidence type="ECO:0000313" key="11">
    <source>
        <dbReference type="EMBL" id="KPQ10534.1"/>
    </source>
</evidence>
<feature type="domain" description="Aminoacyl-tRNA synthetase class I anticodon-binding" evidence="10">
    <location>
        <begin position="388"/>
        <end position="444"/>
    </location>
</feature>
<dbReference type="InterPro" id="IPR045462">
    <property type="entry name" value="aa-tRNA-synth_I_cd-bd"/>
</dbReference>
<comment type="similarity">
    <text evidence="1 8">Belongs to the class-I aminoacyl-tRNA synthetase family. Glutamate--tRNA ligase type 1 subfamily.</text>
</comment>
<feature type="domain" description="Glutamyl/glutaminyl-tRNA synthetase class Ib catalytic" evidence="9">
    <location>
        <begin position="8"/>
        <end position="310"/>
    </location>
</feature>
<gene>
    <name evidence="11" type="primary">gltX-2</name>
    <name evidence="8" type="synonym">gltX</name>
    <name evidence="12" type="ORF">GA0071312_1261</name>
    <name evidence="11" type="ORF">HLUCCO17_10745</name>
</gene>
<evidence type="ECO:0000313" key="13">
    <source>
        <dbReference type="Proteomes" id="UP000050497"/>
    </source>
</evidence>
<evidence type="ECO:0000256" key="7">
    <source>
        <dbReference type="ARBA" id="ARBA00023146"/>
    </source>
</evidence>
<dbReference type="GO" id="GO:0000049">
    <property type="term" value="F:tRNA binding"/>
    <property type="evidence" value="ECO:0007669"/>
    <property type="project" value="InterPro"/>
</dbReference>